<accession>C0P993</accession>
<protein>
    <submittedName>
        <fullName evidence="1">Uncharacterized protein</fullName>
    </submittedName>
</protein>
<organism evidence="1">
    <name type="scientific">Zea mays</name>
    <name type="common">Maize</name>
    <dbReference type="NCBI Taxonomy" id="4577"/>
    <lineage>
        <taxon>Eukaryota</taxon>
        <taxon>Viridiplantae</taxon>
        <taxon>Streptophyta</taxon>
        <taxon>Embryophyta</taxon>
        <taxon>Tracheophyta</taxon>
        <taxon>Spermatophyta</taxon>
        <taxon>Magnoliopsida</taxon>
        <taxon>Liliopsida</taxon>
        <taxon>Poales</taxon>
        <taxon>Poaceae</taxon>
        <taxon>PACMAD clade</taxon>
        <taxon>Panicoideae</taxon>
        <taxon>Andropogonodae</taxon>
        <taxon>Andropogoneae</taxon>
        <taxon>Tripsacinae</taxon>
        <taxon>Zea</taxon>
    </lineage>
</organism>
<name>C0P993_MAIZE</name>
<proteinExistence type="evidence at transcript level"/>
<reference evidence="1" key="1">
    <citation type="journal article" date="2009" name="PLoS Genet.">
        <title>Sequencing, mapping, and analysis of 27,455 maize full-length cDNAs.</title>
        <authorList>
            <person name="Soderlund C."/>
            <person name="Descour A."/>
            <person name="Kudrna D."/>
            <person name="Bomhoff M."/>
            <person name="Boyd L."/>
            <person name="Currie J."/>
            <person name="Angelova A."/>
            <person name="Collura K."/>
            <person name="Wissotski M."/>
            <person name="Ashley E."/>
            <person name="Morrow D."/>
            <person name="Fernandes J."/>
            <person name="Walbot V."/>
            <person name="Yu Y."/>
        </authorList>
    </citation>
    <scope>NUCLEOTIDE SEQUENCE</scope>
    <source>
        <strain evidence="1">B73</strain>
    </source>
</reference>
<dbReference type="EMBL" id="BT064862">
    <property type="protein sequence ID" value="ACN30738.1"/>
    <property type="molecule type" value="mRNA"/>
</dbReference>
<evidence type="ECO:0000313" key="1">
    <source>
        <dbReference type="EMBL" id="ACN30738.1"/>
    </source>
</evidence>
<sequence length="79" mass="8628">MSALGLPPSRVAMYTIASPFSTGRNSSLFLSLPQEGWIRRHIARRDSWINLVLNRCPVGWFLPQAPMAGCPGARGSAQC</sequence>
<dbReference type="AlphaFoldDB" id="C0P993"/>